<organism evidence="1 2">
    <name type="scientific">Fukomys damarensis</name>
    <name type="common">Damaraland mole rat</name>
    <name type="synonym">Cryptomys damarensis</name>
    <dbReference type="NCBI Taxonomy" id="885580"/>
    <lineage>
        <taxon>Eukaryota</taxon>
        <taxon>Metazoa</taxon>
        <taxon>Chordata</taxon>
        <taxon>Craniata</taxon>
        <taxon>Vertebrata</taxon>
        <taxon>Euteleostomi</taxon>
        <taxon>Mammalia</taxon>
        <taxon>Eutheria</taxon>
        <taxon>Euarchontoglires</taxon>
        <taxon>Glires</taxon>
        <taxon>Rodentia</taxon>
        <taxon>Hystricomorpha</taxon>
        <taxon>Bathyergidae</taxon>
        <taxon>Fukomys</taxon>
    </lineage>
</organism>
<dbReference type="EMBL" id="KN122182">
    <property type="protein sequence ID" value="KFO32357.1"/>
    <property type="molecule type" value="Genomic_DNA"/>
</dbReference>
<accession>A0A091DMN7</accession>
<keyword evidence="2" id="KW-1185">Reference proteome</keyword>
<protein>
    <submittedName>
        <fullName evidence="1">Uncharacterized protein</fullName>
    </submittedName>
</protein>
<gene>
    <name evidence="1" type="ORF">H920_06304</name>
</gene>
<name>A0A091DMN7_FUKDA</name>
<evidence type="ECO:0000313" key="2">
    <source>
        <dbReference type="Proteomes" id="UP000028990"/>
    </source>
</evidence>
<reference evidence="1 2" key="1">
    <citation type="submission" date="2013-11" db="EMBL/GenBank/DDBJ databases">
        <title>The Damaraland mole rat (Fukomys damarensis) genome and evolution of African mole rats.</title>
        <authorList>
            <person name="Gladyshev V.N."/>
            <person name="Fang X."/>
        </authorList>
    </citation>
    <scope>NUCLEOTIDE SEQUENCE [LARGE SCALE GENOMIC DNA]</scope>
    <source>
        <tissue evidence="1">Liver</tissue>
    </source>
</reference>
<proteinExistence type="predicted"/>
<dbReference type="Proteomes" id="UP000028990">
    <property type="component" value="Unassembled WGS sequence"/>
</dbReference>
<evidence type="ECO:0000313" key="1">
    <source>
        <dbReference type="EMBL" id="KFO32357.1"/>
    </source>
</evidence>
<dbReference type="AlphaFoldDB" id="A0A091DMN7"/>
<sequence>MLLRPHPKVPLICSSVPDRSSGAAPGSVTDRATTVLNLSAAYVYPTLKNKRGLAAVEHEPGTKFVKLLSCCSSPGFGTCWQDSDIVARDKWRPNRDLSKKDIEESALRSRALQQEPRLIPAAPADAFALLIRMGKVPDGTMFYDPAHEVSGGCVATQLISKGRNGVTIVMIHLHIGYGMFNA</sequence>